<protein>
    <submittedName>
        <fullName evidence="2">Putative ribonuclease H protein</fullName>
    </submittedName>
</protein>
<dbReference type="PANTHER" id="PTHR33116">
    <property type="entry name" value="REVERSE TRANSCRIPTASE ZINC-BINDING DOMAIN-CONTAINING PROTEIN-RELATED-RELATED"/>
    <property type="match status" value="1"/>
</dbReference>
<sequence>MFQKHLEGVAGPSQNSFDALLGMAFEIVGNKEASVSIGALLGVRVLFGTSDLYGYLSDFELALKPNKCKQLQNNRNSHLMLRGVDNSVYYNLFMKPSSSTSQTEEDLKRALNKKPIQGSSAQGWELWRGGVGMVCLEHLKKAVELEASREIVAKRKSLVLVVPEGVKGNGWETLRKAISRVQDVFDQVVRASKEKDKESQVSKGMYREGRSYADVVAEEDIERSFGARKVIARMMGTKGMVSVTPISEYKGCFFVDSARRAMWFQDQGSLTVRGGVVALRRCCQRKTLLLVESLEGNGEGNEGGKGNSEARRLVEGKDVGGDASKCRATSIARVEDGAWSFTVAVSVIGEAEEDVLLRPESNRSKDEVTSAEGCVYQRPRTLKGYELLLGIMSTTNGASNAFVFKASAIRNLCKGGDAVAHSQESAKLKGNSVTARRKARSWPLSLKISLQKGAISLVSEKSRHFTGGQRETKGSRLATGLFLRFRWSQALSLSVVPFPKFAVVEPSRPPRELCVSGRAPSPIPEPPIPPVGGFQVEGLTPGKMVKVQSVLESLRIRIVRENGKGAEEENQNFKLEYERIRIQEEKEDCQKVFKYSKSRYCDASGTKRETWDQRFVSSVWKGKRLEWAALLACGALGGIVILWDSSKFECTEKVLGSFSVTVKFNSGEEGSFWLTSVYGPINPLWRKDFWLELQDLYGLTFPRWESGLLDPPLRNAAFTWSNMQADPICKRLDRFLFSSEWDTFFSQSFQEALPRWTLTIALFVWKLILWNGVRLPFRFENMWLLHPEFKEKFRVWCKSVRVKGGKDLKKKGVRGCVIKGRGESWRLKELTGSLFLERVEFGWIGLLLKRSLSRVLGCDKKDLMRVFLEFHTMGRHILDAVLIANEVVDEKRRSCASKEGVQPEMEIVDKGCLSSSSFAILVNGNAKGWVKASRGLRQGDPLSPFLFTLVADVLSRMLFRAEETGLTEGLPLGGNPKTIGFWDPVVERISRRLDGWKKAYLSLGGRITLIQSCLSHIPSYFLSLFKIPASIASKIEKMQRNFLWSGAGEGKKDHLVRWEVVSRPKELGGLGFGKISLRNIALLRKWLWRFPRERSGLWHKVIVRIYGTHPNGWDVNMVVRWSHRCPWKAIAQVFQEFSPFVRLVVGNGGENSLLGRSLVGSKVPSKVKALAWIVAHGKVNTNDKLQLRRPYKSLCPQWCILCKGNGESIDHLFLHCPVTIGLWNKLFKLAGLDWVPPRSFEDMLVIAFKGLGNSLRGKTLWQVVCLTLVWIVWQERNNRIFEDKGRSEETLWI</sequence>
<dbReference type="SUPFAM" id="SSF56219">
    <property type="entry name" value="DNase I-like"/>
    <property type="match status" value="1"/>
</dbReference>
<evidence type="ECO:0000259" key="1">
    <source>
        <dbReference type="Pfam" id="PF13966"/>
    </source>
</evidence>
<dbReference type="InterPro" id="IPR036691">
    <property type="entry name" value="Endo/exonu/phosph_ase_sf"/>
</dbReference>
<name>A0A438D9N5_VITVI</name>
<gene>
    <name evidence="2" type="primary">VvCHDh000004_702</name>
    <name evidence="2" type="ORF">CK203_080552</name>
</gene>
<dbReference type="PANTHER" id="PTHR33116:SF78">
    <property type="entry name" value="OS12G0587133 PROTEIN"/>
    <property type="match status" value="1"/>
</dbReference>
<dbReference type="EMBL" id="QGNW01001726">
    <property type="protein sequence ID" value="RVW32138.1"/>
    <property type="molecule type" value="Genomic_DNA"/>
</dbReference>
<comment type="caution">
    <text evidence="2">The sequence shown here is derived from an EMBL/GenBank/DDBJ whole genome shotgun (WGS) entry which is preliminary data.</text>
</comment>
<dbReference type="Pfam" id="PF13966">
    <property type="entry name" value="zf-RVT"/>
    <property type="match status" value="1"/>
</dbReference>
<dbReference type="Proteomes" id="UP000288805">
    <property type="component" value="Unassembled WGS sequence"/>
</dbReference>
<dbReference type="InterPro" id="IPR026960">
    <property type="entry name" value="RVT-Znf"/>
</dbReference>
<reference evidence="2 3" key="1">
    <citation type="journal article" date="2018" name="PLoS Genet.">
        <title>Population sequencing reveals clonal diversity and ancestral inbreeding in the grapevine cultivar Chardonnay.</title>
        <authorList>
            <person name="Roach M.J."/>
            <person name="Johnson D.L."/>
            <person name="Bohlmann J."/>
            <person name="van Vuuren H.J."/>
            <person name="Jones S.J."/>
            <person name="Pretorius I.S."/>
            <person name="Schmidt S.A."/>
            <person name="Borneman A.R."/>
        </authorList>
    </citation>
    <scope>NUCLEOTIDE SEQUENCE [LARGE SCALE GENOMIC DNA]</scope>
    <source>
        <strain evidence="3">cv. Chardonnay</strain>
        <tissue evidence="2">Leaf</tissue>
    </source>
</reference>
<organism evidence="2 3">
    <name type="scientific">Vitis vinifera</name>
    <name type="common">Grape</name>
    <dbReference type="NCBI Taxonomy" id="29760"/>
    <lineage>
        <taxon>Eukaryota</taxon>
        <taxon>Viridiplantae</taxon>
        <taxon>Streptophyta</taxon>
        <taxon>Embryophyta</taxon>
        <taxon>Tracheophyta</taxon>
        <taxon>Spermatophyta</taxon>
        <taxon>Magnoliopsida</taxon>
        <taxon>eudicotyledons</taxon>
        <taxon>Gunneridae</taxon>
        <taxon>Pentapetalae</taxon>
        <taxon>rosids</taxon>
        <taxon>Vitales</taxon>
        <taxon>Vitaceae</taxon>
        <taxon>Viteae</taxon>
        <taxon>Vitis</taxon>
    </lineage>
</organism>
<feature type="domain" description="Reverse transcriptase zinc-binding" evidence="1">
    <location>
        <begin position="1161"/>
        <end position="1223"/>
    </location>
</feature>
<accession>A0A438D9N5</accession>
<evidence type="ECO:0000313" key="2">
    <source>
        <dbReference type="EMBL" id="RVW32138.1"/>
    </source>
</evidence>
<proteinExistence type="predicted"/>
<evidence type="ECO:0000313" key="3">
    <source>
        <dbReference type="Proteomes" id="UP000288805"/>
    </source>
</evidence>